<keyword evidence="2" id="KW-0560">Oxidoreductase</keyword>
<dbReference type="GO" id="GO:0005829">
    <property type="term" value="C:cytosol"/>
    <property type="evidence" value="ECO:0007669"/>
    <property type="project" value="TreeGrafter"/>
</dbReference>
<proteinExistence type="predicted"/>
<name>A0A2V4WIB3_PAEBA</name>
<dbReference type="GO" id="GO:0004497">
    <property type="term" value="F:monooxygenase activity"/>
    <property type="evidence" value="ECO:0007669"/>
    <property type="project" value="UniProtKB-KW"/>
</dbReference>
<keyword evidence="5" id="KW-1185">Reference proteome</keyword>
<reference evidence="2 4" key="1">
    <citation type="submission" date="2018-06" db="EMBL/GenBank/DDBJ databases">
        <title>Genomic Encyclopedia of Type Strains, Phase III (KMG-III): the genomes of soil and plant-associated and newly described type strains.</title>
        <authorList>
            <person name="Whitman W."/>
        </authorList>
    </citation>
    <scope>NUCLEOTIDE SEQUENCE [LARGE SCALE GENOMIC DNA]</scope>
    <source>
        <strain evidence="2 4">CECT 7022</strain>
    </source>
</reference>
<dbReference type="RefSeq" id="WP_110898099.1">
    <property type="nucleotide sequence ID" value="NZ_CP054614.1"/>
</dbReference>
<dbReference type="PANTHER" id="PTHR30137:SF6">
    <property type="entry name" value="LUCIFERASE-LIKE MONOOXYGENASE"/>
    <property type="match status" value="1"/>
</dbReference>
<dbReference type="SUPFAM" id="SSF51679">
    <property type="entry name" value="Bacterial luciferase-like"/>
    <property type="match status" value="1"/>
</dbReference>
<dbReference type="OrthoDB" id="9814695at2"/>
<protein>
    <submittedName>
        <fullName evidence="3">LLM class flavin-dependent oxidoreductase</fullName>
    </submittedName>
    <submittedName>
        <fullName evidence="2">Natural product biosynthesis luciferase-like monooxygenase protein</fullName>
    </submittedName>
</protein>
<dbReference type="InterPro" id="IPR024011">
    <property type="entry name" value="Biosynth_lucif-like_mOase_dom"/>
</dbReference>
<dbReference type="Pfam" id="PF00296">
    <property type="entry name" value="Bac_luciferase"/>
    <property type="match status" value="1"/>
</dbReference>
<dbReference type="NCBIfam" id="TIGR04020">
    <property type="entry name" value="seco_metab_LLM"/>
    <property type="match status" value="1"/>
</dbReference>
<dbReference type="PANTHER" id="PTHR30137">
    <property type="entry name" value="LUCIFERASE-LIKE MONOOXYGENASE"/>
    <property type="match status" value="1"/>
</dbReference>
<evidence type="ECO:0000313" key="3">
    <source>
        <dbReference type="EMBL" id="QKS58182.1"/>
    </source>
</evidence>
<dbReference type="EMBL" id="QJSW01000014">
    <property type="protein sequence ID" value="PYE47274.1"/>
    <property type="molecule type" value="Genomic_DNA"/>
</dbReference>
<dbReference type="Proteomes" id="UP000247790">
    <property type="component" value="Unassembled WGS sequence"/>
</dbReference>
<keyword evidence="2" id="KW-0503">Monooxygenase</keyword>
<evidence type="ECO:0000313" key="2">
    <source>
        <dbReference type="EMBL" id="PYE47274.1"/>
    </source>
</evidence>
<organism evidence="2 4">
    <name type="scientific">Paenibacillus barcinonensis</name>
    <dbReference type="NCBI Taxonomy" id="198119"/>
    <lineage>
        <taxon>Bacteria</taxon>
        <taxon>Bacillati</taxon>
        <taxon>Bacillota</taxon>
        <taxon>Bacilli</taxon>
        <taxon>Bacillales</taxon>
        <taxon>Paenibacillaceae</taxon>
        <taxon>Paenibacillus</taxon>
    </lineage>
</organism>
<dbReference type="Proteomes" id="UP000509327">
    <property type="component" value="Chromosome"/>
</dbReference>
<dbReference type="InterPro" id="IPR011251">
    <property type="entry name" value="Luciferase-like_dom"/>
</dbReference>
<evidence type="ECO:0000259" key="1">
    <source>
        <dbReference type="Pfam" id="PF00296"/>
    </source>
</evidence>
<dbReference type="InterPro" id="IPR036661">
    <property type="entry name" value="Luciferase-like_sf"/>
</dbReference>
<gene>
    <name evidence="2" type="ORF">DFQ00_11414</name>
    <name evidence="3" type="ORF">HUB98_19315</name>
</gene>
<reference evidence="3 5" key="2">
    <citation type="submission" date="2020-06" db="EMBL/GenBank/DDBJ databases">
        <title>Complete genome of Paenibacillus barcinonensis KACC11450.</title>
        <authorList>
            <person name="Kim M."/>
            <person name="Park Y.-J."/>
            <person name="Shin J.-H."/>
        </authorList>
    </citation>
    <scope>NUCLEOTIDE SEQUENCE [LARGE SCALE GENOMIC DNA]</scope>
    <source>
        <strain evidence="3 5">KACC11450</strain>
    </source>
</reference>
<accession>A0A2V4WIB3</accession>
<evidence type="ECO:0000313" key="5">
    <source>
        <dbReference type="Proteomes" id="UP000509327"/>
    </source>
</evidence>
<dbReference type="AlphaFoldDB" id="A0A2V4WIB3"/>
<feature type="domain" description="Luciferase-like" evidence="1">
    <location>
        <begin position="9"/>
        <end position="302"/>
    </location>
</feature>
<sequence length="340" mass="38988">MKFSLSFFSNVDSSEPNRIAEQYEFLLRLVAYAESQRYHGVWIPERHFHSFGGLFPNPAVFASAVAMKTENLRIQVGSVVLPLHNPAFVAEEWAMVDQLSRGRVDMSFASGWNSKDFVFSPSNYENRKEIMWDGISYIIKLWKNTLNKVKILPTPYQQDIPIFITSSKSTDTCYQAGLNGYNLLTHFISNDLEDLQEKIKVYQDGLREGGHSITDKEIVLMLHTYIGDTLDQVEDKSKNAFFSYQNSFLELEGQKLELSNDRKSEITKSYIFKKYSPERSLMGTLETSRELLRQVKESGVTQIAALVDFGMNEQDVMLGLDKLTNLKKEMDELQFTEGSK</sequence>
<dbReference type="EMBL" id="CP054614">
    <property type="protein sequence ID" value="QKS58182.1"/>
    <property type="molecule type" value="Genomic_DNA"/>
</dbReference>
<dbReference type="GO" id="GO:0016705">
    <property type="term" value="F:oxidoreductase activity, acting on paired donors, with incorporation or reduction of molecular oxygen"/>
    <property type="evidence" value="ECO:0007669"/>
    <property type="project" value="InterPro"/>
</dbReference>
<dbReference type="InterPro" id="IPR050766">
    <property type="entry name" value="Bact_Lucif_Oxidored"/>
</dbReference>
<evidence type="ECO:0000313" key="4">
    <source>
        <dbReference type="Proteomes" id="UP000247790"/>
    </source>
</evidence>
<dbReference type="Gene3D" id="3.20.20.30">
    <property type="entry name" value="Luciferase-like domain"/>
    <property type="match status" value="1"/>
</dbReference>